<keyword evidence="2" id="KW-1185">Reference proteome</keyword>
<sequence>MIDHLENVFGGSMKIRTELAVTPMEREVPWDVDQVKETIRRFPRWKAPGIDHIRAEILKPLVSTLGSLLHMLFKLCWKLLEQCLAEELLLTIPELDIAQGGFRASRSTLDQALCLHELMRQYSVPDPEREQALKPPFVVFCGDPDTWFDEKCSVPWCYAETWSPAGPTATPLSLLEELRTITCNVSSVSRTEGDAPDYLPMSMAPINCLLYADNVALIGTPDDVQKMLTVAETHSNLLGYKWSPSKYEVLNAPPNSSFSLYGNTLPTCTSFKYLEFPFASQGIDRADMFLKSQQKACAATRKLCNLGVHMNGFGLPAALRAYLIFIRPILEYGLAIVPASQSDV</sequence>
<organism evidence="1 2">
    <name type="scientific">Phycomyces blakesleeanus (strain ATCC 8743b / DSM 1359 / FGSC 10004 / NBRC 33097 / NRRL 1555)</name>
    <dbReference type="NCBI Taxonomy" id="763407"/>
    <lineage>
        <taxon>Eukaryota</taxon>
        <taxon>Fungi</taxon>
        <taxon>Fungi incertae sedis</taxon>
        <taxon>Mucoromycota</taxon>
        <taxon>Mucoromycotina</taxon>
        <taxon>Mucoromycetes</taxon>
        <taxon>Mucorales</taxon>
        <taxon>Phycomycetaceae</taxon>
        <taxon>Phycomyces</taxon>
    </lineage>
</organism>
<name>A0A162PU24_PHYB8</name>
<reference evidence="2" key="1">
    <citation type="submission" date="2015-06" db="EMBL/GenBank/DDBJ databases">
        <title>Expansion of signal transduction pathways in fungi by whole-genome duplication.</title>
        <authorList>
            <consortium name="DOE Joint Genome Institute"/>
            <person name="Corrochano L.M."/>
            <person name="Kuo A."/>
            <person name="Marcet-Houben M."/>
            <person name="Polaino S."/>
            <person name="Salamov A."/>
            <person name="Villalobos J.M."/>
            <person name="Alvarez M.I."/>
            <person name="Avalos J."/>
            <person name="Benito E.P."/>
            <person name="Benoit I."/>
            <person name="Burger G."/>
            <person name="Camino L.P."/>
            <person name="Canovas D."/>
            <person name="Cerda-Olmedo E."/>
            <person name="Cheng J.-F."/>
            <person name="Dominguez A."/>
            <person name="Elias M."/>
            <person name="Eslava A.P."/>
            <person name="Glaser F."/>
            <person name="Grimwood J."/>
            <person name="Gutierrez G."/>
            <person name="Heitman J."/>
            <person name="Henrissat B."/>
            <person name="Iturriaga E.A."/>
            <person name="Lang B.F."/>
            <person name="Lavin J.L."/>
            <person name="Lee S."/>
            <person name="Li W."/>
            <person name="Lindquist E."/>
            <person name="Lopez-Garcia S."/>
            <person name="Luque E.M."/>
            <person name="Marcos A.T."/>
            <person name="Martin J."/>
            <person name="McCluskey K."/>
            <person name="Medina H.R."/>
            <person name="Miralles-Duran A."/>
            <person name="Miyazaki A."/>
            <person name="Munoz-Torres E."/>
            <person name="Oguiza J.A."/>
            <person name="Ohm R."/>
            <person name="Olmedo M."/>
            <person name="Orejas M."/>
            <person name="Ortiz-Castellanos L."/>
            <person name="Pisabarro A.G."/>
            <person name="Rodriguez-Romero J."/>
            <person name="Ruiz-Herrera J."/>
            <person name="Ruiz-Vazquez R."/>
            <person name="Sanz C."/>
            <person name="Schackwitz W."/>
            <person name="Schmutz J."/>
            <person name="Shahriari M."/>
            <person name="Shelest E."/>
            <person name="Silva-Franco F."/>
            <person name="Soanes D."/>
            <person name="Syed K."/>
            <person name="Tagua V.G."/>
            <person name="Talbot N.J."/>
            <person name="Thon M."/>
            <person name="De vries R.P."/>
            <person name="Wiebenga A."/>
            <person name="Yadav J.S."/>
            <person name="Braun E.L."/>
            <person name="Baker S."/>
            <person name="Garre V."/>
            <person name="Horwitz B."/>
            <person name="Torres-Martinez S."/>
            <person name="Idnurm A."/>
            <person name="Herrera-Estrella A."/>
            <person name="Gabaldon T."/>
            <person name="Grigoriev I.V."/>
        </authorList>
    </citation>
    <scope>NUCLEOTIDE SEQUENCE [LARGE SCALE GENOMIC DNA]</scope>
    <source>
        <strain evidence="2">NRRL 1555(-)</strain>
    </source>
</reference>
<protein>
    <recommendedName>
        <fullName evidence="3">Reverse transcriptase domain-containing protein</fullName>
    </recommendedName>
</protein>
<evidence type="ECO:0008006" key="3">
    <source>
        <dbReference type="Google" id="ProtNLM"/>
    </source>
</evidence>
<dbReference type="OrthoDB" id="2277222at2759"/>
<dbReference type="AlphaFoldDB" id="A0A162PU24"/>
<dbReference type="GeneID" id="28992346"/>
<accession>A0A162PU24</accession>
<evidence type="ECO:0000313" key="2">
    <source>
        <dbReference type="Proteomes" id="UP000077315"/>
    </source>
</evidence>
<dbReference type="Proteomes" id="UP000077315">
    <property type="component" value="Unassembled WGS sequence"/>
</dbReference>
<dbReference type="InParanoid" id="A0A162PU24"/>
<dbReference type="VEuPathDB" id="FungiDB:PHYBLDRAFT_145440"/>
<evidence type="ECO:0000313" key="1">
    <source>
        <dbReference type="EMBL" id="OAD73976.1"/>
    </source>
</evidence>
<gene>
    <name evidence="1" type="ORF">PHYBLDRAFT_145440</name>
</gene>
<proteinExistence type="predicted"/>
<dbReference type="RefSeq" id="XP_018292016.1">
    <property type="nucleotide sequence ID" value="XM_018431440.1"/>
</dbReference>
<dbReference type="EMBL" id="KV440980">
    <property type="protein sequence ID" value="OAD73976.1"/>
    <property type="molecule type" value="Genomic_DNA"/>
</dbReference>